<name>A0A7Z7LEY8_9BACT</name>
<evidence type="ECO:0008006" key="4">
    <source>
        <dbReference type="Google" id="ProtNLM"/>
    </source>
</evidence>
<feature type="transmembrane region" description="Helical" evidence="1">
    <location>
        <begin position="96"/>
        <end position="114"/>
    </location>
</feature>
<feature type="transmembrane region" description="Helical" evidence="1">
    <location>
        <begin position="28"/>
        <end position="46"/>
    </location>
</feature>
<protein>
    <recommendedName>
        <fullName evidence="4">EpsG family protein</fullName>
    </recommendedName>
</protein>
<dbReference type="AlphaFoldDB" id="A0A7Z7LEY8"/>
<dbReference type="KEGG" id="minf:MESINF_0681"/>
<organism evidence="2 3">
    <name type="scientific">Mesotoga infera</name>
    <dbReference type="NCBI Taxonomy" id="1236046"/>
    <lineage>
        <taxon>Bacteria</taxon>
        <taxon>Thermotogati</taxon>
        <taxon>Thermotogota</taxon>
        <taxon>Thermotogae</taxon>
        <taxon>Kosmotogales</taxon>
        <taxon>Kosmotogaceae</taxon>
        <taxon>Mesotoga</taxon>
    </lineage>
</organism>
<feature type="transmembrane region" description="Helical" evidence="1">
    <location>
        <begin position="197"/>
        <end position="218"/>
    </location>
</feature>
<feature type="transmembrane region" description="Helical" evidence="1">
    <location>
        <begin position="267"/>
        <end position="287"/>
    </location>
</feature>
<evidence type="ECO:0000256" key="1">
    <source>
        <dbReference type="SAM" id="Phobius"/>
    </source>
</evidence>
<feature type="transmembrane region" description="Helical" evidence="1">
    <location>
        <begin position="317"/>
        <end position="334"/>
    </location>
</feature>
<dbReference type="EMBL" id="LS974202">
    <property type="protein sequence ID" value="SSC12130.1"/>
    <property type="molecule type" value="Genomic_DNA"/>
</dbReference>
<feature type="transmembrane region" description="Helical" evidence="1">
    <location>
        <begin position="5"/>
        <end position="22"/>
    </location>
</feature>
<evidence type="ECO:0000313" key="2">
    <source>
        <dbReference type="EMBL" id="SSC12130.1"/>
    </source>
</evidence>
<reference evidence="2 3" key="1">
    <citation type="submission" date="2017-01" db="EMBL/GenBank/DDBJ databases">
        <authorList>
            <person name="Erauso G."/>
        </authorList>
    </citation>
    <scope>NUCLEOTIDE SEQUENCE [LARGE SCALE GENOMIC DNA]</scope>
    <source>
        <strain evidence="2">MESINF1</strain>
    </source>
</reference>
<gene>
    <name evidence="2" type="ORF">MESINF_0681</name>
</gene>
<accession>A0A7Z7LEY8</accession>
<keyword evidence="1" id="KW-0812">Transmembrane</keyword>
<dbReference type="RefSeq" id="WP_169698522.1">
    <property type="nucleotide sequence ID" value="NZ_LS974202.1"/>
</dbReference>
<dbReference type="InterPro" id="IPR049458">
    <property type="entry name" value="EpsG-like"/>
</dbReference>
<feature type="transmembrane region" description="Helical" evidence="1">
    <location>
        <begin position="162"/>
        <end position="185"/>
    </location>
</feature>
<keyword evidence="3" id="KW-1185">Reference proteome</keyword>
<sequence length="348" mass="40056">MAVYYVLIASLTFFTIFDLVSSRLSKKYLVILVLIAFVLIQAFRSVEVGIDTRSYIKIFTIAKFGNLSTLSAITNFESGFLLFIKIISLFTENTQVFLGVLSVCILATIIYIIYKYSKMPMLSLFLFFAMGFYGFTFSGIRQSLAIALCFASYGFIRSRRPVLFVLLMILAASIHYSALVFLIAYPLSRLGIKKRHFLLVITVFLIIFLGRGFVFSVIQMTITRRYTSAIYYEASDSYSLLLVMLLLFMFTMFIGRSSTENLESNTLRNFLLIAVFIQLFASLSPVAMRAGYYFWWFSVLLIPEVIVNQPTRRERHILLVVILIFGFMYFQFLYSSGMLNTSPYKAFW</sequence>
<dbReference type="Pfam" id="PF14897">
    <property type="entry name" value="EpsG"/>
    <property type="match status" value="1"/>
</dbReference>
<evidence type="ECO:0000313" key="3">
    <source>
        <dbReference type="Proteomes" id="UP000250796"/>
    </source>
</evidence>
<feature type="transmembrane region" description="Helical" evidence="1">
    <location>
        <begin position="238"/>
        <end position="255"/>
    </location>
</feature>
<proteinExistence type="predicted"/>
<keyword evidence="1" id="KW-0472">Membrane</keyword>
<feature type="transmembrane region" description="Helical" evidence="1">
    <location>
        <begin position="126"/>
        <end position="156"/>
    </location>
</feature>
<feature type="transmembrane region" description="Helical" evidence="1">
    <location>
        <begin position="67"/>
        <end position="90"/>
    </location>
</feature>
<dbReference type="Proteomes" id="UP000250796">
    <property type="component" value="Chromosome MESINF"/>
</dbReference>
<keyword evidence="1" id="KW-1133">Transmembrane helix</keyword>